<dbReference type="Gene3D" id="3.40.366.10">
    <property type="entry name" value="Malonyl-Coenzyme A Acyl Carrier Protein, domain 2"/>
    <property type="match status" value="1"/>
</dbReference>
<organism evidence="9">
    <name type="scientific">Thermodesulforhabdus norvegica</name>
    <dbReference type="NCBI Taxonomy" id="39841"/>
    <lineage>
        <taxon>Bacteria</taxon>
        <taxon>Pseudomonadati</taxon>
        <taxon>Thermodesulfobacteriota</taxon>
        <taxon>Syntrophobacteria</taxon>
        <taxon>Syntrophobacterales</taxon>
        <taxon>Thermodesulforhabdaceae</taxon>
        <taxon>Thermodesulforhabdus</taxon>
    </lineage>
</organism>
<protein>
    <recommendedName>
        <fullName evidence="2 6">Malonyl CoA-acyl carrier protein transacylase</fullName>
        <ecNumber evidence="1 6">2.3.1.39</ecNumber>
    </recommendedName>
</protein>
<feature type="active site" evidence="7">
    <location>
        <position position="201"/>
    </location>
</feature>
<comment type="catalytic activity">
    <reaction evidence="5 6">
        <text>holo-[ACP] + malonyl-CoA = malonyl-[ACP] + CoA</text>
        <dbReference type="Rhea" id="RHEA:41792"/>
        <dbReference type="Rhea" id="RHEA-COMP:9623"/>
        <dbReference type="Rhea" id="RHEA-COMP:9685"/>
        <dbReference type="ChEBI" id="CHEBI:57287"/>
        <dbReference type="ChEBI" id="CHEBI:57384"/>
        <dbReference type="ChEBI" id="CHEBI:64479"/>
        <dbReference type="ChEBI" id="CHEBI:78449"/>
        <dbReference type="EC" id="2.3.1.39"/>
    </reaction>
</comment>
<comment type="caution">
    <text evidence="9">The sequence shown here is derived from an EMBL/GenBank/DDBJ whole genome shotgun (WGS) entry which is preliminary data.</text>
</comment>
<dbReference type="InterPro" id="IPR001227">
    <property type="entry name" value="Ac_transferase_dom_sf"/>
</dbReference>
<evidence type="ECO:0000313" key="9">
    <source>
        <dbReference type="EMBL" id="HDL90383.1"/>
    </source>
</evidence>
<keyword evidence="4 6" id="KW-0012">Acyltransferase</keyword>
<dbReference type="Proteomes" id="UP000886355">
    <property type="component" value="Unassembled WGS sequence"/>
</dbReference>
<gene>
    <name evidence="9" type="primary">fabD</name>
    <name evidence="9" type="ORF">ENG14_05720</name>
</gene>
<dbReference type="NCBIfam" id="TIGR00128">
    <property type="entry name" value="fabD"/>
    <property type="match status" value="1"/>
</dbReference>
<evidence type="ECO:0000259" key="8">
    <source>
        <dbReference type="SMART" id="SM00827"/>
    </source>
</evidence>
<dbReference type="EC" id="2.3.1.39" evidence="1 6"/>
<evidence type="ECO:0000256" key="6">
    <source>
        <dbReference type="PIRNR" id="PIRNR000446"/>
    </source>
</evidence>
<sequence>MKKRVFLFPGQGSQKAGMIKTFLEDFPTQTKKFFEIANQICNQDLLKLALKGPEEELNLTYYTQPVILTTSFLTFSILEEHALEPEVVAGHSLGEYSALACAKSISFEEAVFLVHKRGRLMQEAMEAKAGIMIAIIGLELKEVEEMVDELSQQGPVEIANINSSDQIVVSSERALENNILSKAKERGAKKAVTLSVSAPFHSSFMKPAKNKFATFLENINLKKPKYTYISNVTAKPVEEPQIIKELLIEQMTSTVRWKEIIDYLYHSNYRTFIEVGPGKVLGNLLKRQYPDVEVAFTNTSKNLKEVLERGELL</sequence>
<dbReference type="InterPro" id="IPR004410">
    <property type="entry name" value="Malonyl_CoA-ACP_transAc_FabD"/>
</dbReference>
<comment type="similarity">
    <text evidence="6">Belongs to the fabD family.</text>
</comment>
<evidence type="ECO:0000256" key="4">
    <source>
        <dbReference type="ARBA" id="ARBA00023315"/>
    </source>
</evidence>
<dbReference type="InterPro" id="IPR016035">
    <property type="entry name" value="Acyl_Trfase/lysoPLipase"/>
</dbReference>
<dbReference type="PANTHER" id="PTHR42681">
    <property type="entry name" value="MALONYL-COA-ACYL CARRIER PROTEIN TRANSACYLASE, MITOCHONDRIAL"/>
    <property type="match status" value="1"/>
</dbReference>
<dbReference type="GO" id="GO:0005829">
    <property type="term" value="C:cytosol"/>
    <property type="evidence" value="ECO:0007669"/>
    <property type="project" value="TreeGrafter"/>
</dbReference>
<evidence type="ECO:0000256" key="7">
    <source>
        <dbReference type="PIRSR" id="PIRSR000446-1"/>
    </source>
</evidence>
<keyword evidence="3 6" id="KW-0808">Transferase</keyword>
<dbReference type="PIRSF" id="PIRSF000446">
    <property type="entry name" value="Mct"/>
    <property type="match status" value="1"/>
</dbReference>
<feature type="active site" evidence="7">
    <location>
        <position position="92"/>
    </location>
</feature>
<reference evidence="9" key="1">
    <citation type="journal article" date="2020" name="mSystems">
        <title>Genome- and Community-Level Interaction Insights into Carbon Utilization and Element Cycling Functions of Hydrothermarchaeota in Hydrothermal Sediment.</title>
        <authorList>
            <person name="Zhou Z."/>
            <person name="Liu Y."/>
            <person name="Xu W."/>
            <person name="Pan J."/>
            <person name="Luo Z.H."/>
            <person name="Li M."/>
        </authorList>
    </citation>
    <scope>NUCLEOTIDE SEQUENCE [LARGE SCALE GENOMIC DNA]</scope>
    <source>
        <strain evidence="9">HyVt-19</strain>
    </source>
</reference>
<dbReference type="PANTHER" id="PTHR42681:SF1">
    <property type="entry name" value="MALONYL-COA-ACYL CARRIER PROTEIN TRANSACYLASE, MITOCHONDRIAL"/>
    <property type="match status" value="1"/>
</dbReference>
<dbReference type="InterPro" id="IPR024925">
    <property type="entry name" value="Malonyl_CoA-ACP_transAc"/>
</dbReference>
<dbReference type="EMBL" id="DQZW01000269">
    <property type="protein sequence ID" value="HDL90383.1"/>
    <property type="molecule type" value="Genomic_DNA"/>
</dbReference>
<evidence type="ECO:0000256" key="2">
    <source>
        <dbReference type="ARBA" id="ARBA00018953"/>
    </source>
</evidence>
<dbReference type="InterPro" id="IPR050858">
    <property type="entry name" value="Mal-CoA-ACP_Trans/PKS_FabD"/>
</dbReference>
<dbReference type="SUPFAM" id="SSF52151">
    <property type="entry name" value="FabD/lysophospholipase-like"/>
    <property type="match status" value="1"/>
</dbReference>
<evidence type="ECO:0000256" key="5">
    <source>
        <dbReference type="ARBA" id="ARBA00048462"/>
    </source>
</evidence>
<dbReference type="Gene3D" id="3.30.70.250">
    <property type="entry name" value="Malonyl-CoA ACP transacylase, ACP-binding"/>
    <property type="match status" value="1"/>
</dbReference>
<dbReference type="SUPFAM" id="SSF55048">
    <property type="entry name" value="Probable ACP-binding domain of malonyl-CoA ACP transacylase"/>
    <property type="match status" value="1"/>
</dbReference>
<dbReference type="GO" id="GO:0006633">
    <property type="term" value="P:fatty acid biosynthetic process"/>
    <property type="evidence" value="ECO:0007669"/>
    <property type="project" value="TreeGrafter"/>
</dbReference>
<dbReference type="Pfam" id="PF00698">
    <property type="entry name" value="Acyl_transf_1"/>
    <property type="match status" value="1"/>
</dbReference>
<dbReference type="SMART" id="SM00827">
    <property type="entry name" value="PKS_AT"/>
    <property type="match status" value="1"/>
</dbReference>
<name>A0A7C0WU88_9BACT</name>
<evidence type="ECO:0000256" key="1">
    <source>
        <dbReference type="ARBA" id="ARBA00013258"/>
    </source>
</evidence>
<evidence type="ECO:0000256" key="3">
    <source>
        <dbReference type="ARBA" id="ARBA00022679"/>
    </source>
</evidence>
<feature type="domain" description="Malonyl-CoA:ACP transacylase (MAT)" evidence="8">
    <location>
        <begin position="7"/>
        <end position="311"/>
    </location>
</feature>
<dbReference type="GO" id="GO:0004314">
    <property type="term" value="F:[acyl-carrier-protein] S-malonyltransferase activity"/>
    <property type="evidence" value="ECO:0007669"/>
    <property type="project" value="UniProtKB-EC"/>
</dbReference>
<proteinExistence type="inferred from homology"/>
<dbReference type="InterPro" id="IPR014043">
    <property type="entry name" value="Acyl_transferase_dom"/>
</dbReference>
<dbReference type="AlphaFoldDB" id="A0A7C0WU88"/>
<dbReference type="InterPro" id="IPR016036">
    <property type="entry name" value="Malonyl_transacylase_ACP-bd"/>
</dbReference>
<accession>A0A7C0WU88</accession>